<dbReference type="InterPro" id="IPR013126">
    <property type="entry name" value="Hsp_70_fam"/>
</dbReference>
<name>A0AA88UDG0_9ASTE</name>
<dbReference type="GO" id="GO:0005524">
    <property type="term" value="F:ATP binding"/>
    <property type="evidence" value="ECO:0007669"/>
    <property type="project" value="UniProtKB-KW"/>
</dbReference>
<dbReference type="InterPro" id="IPR018181">
    <property type="entry name" value="Heat_shock_70_CS"/>
</dbReference>
<gene>
    <name evidence="4" type="ORF">RJ640_004241</name>
</gene>
<dbReference type="AlphaFoldDB" id="A0AA88UDG0"/>
<organism evidence="4 5">
    <name type="scientific">Escallonia rubra</name>
    <dbReference type="NCBI Taxonomy" id="112253"/>
    <lineage>
        <taxon>Eukaryota</taxon>
        <taxon>Viridiplantae</taxon>
        <taxon>Streptophyta</taxon>
        <taxon>Embryophyta</taxon>
        <taxon>Tracheophyta</taxon>
        <taxon>Spermatophyta</taxon>
        <taxon>Magnoliopsida</taxon>
        <taxon>eudicotyledons</taxon>
        <taxon>Gunneridae</taxon>
        <taxon>Pentapetalae</taxon>
        <taxon>asterids</taxon>
        <taxon>campanulids</taxon>
        <taxon>Escalloniales</taxon>
        <taxon>Escalloniaceae</taxon>
        <taxon>Escallonia</taxon>
    </lineage>
</organism>
<reference evidence="4" key="1">
    <citation type="submission" date="2022-12" db="EMBL/GenBank/DDBJ databases">
        <title>Draft genome assemblies for two species of Escallonia (Escalloniales).</title>
        <authorList>
            <person name="Chanderbali A."/>
            <person name="Dervinis C."/>
            <person name="Anghel I."/>
            <person name="Soltis D."/>
            <person name="Soltis P."/>
            <person name="Zapata F."/>
        </authorList>
    </citation>
    <scope>NUCLEOTIDE SEQUENCE</scope>
    <source>
        <strain evidence="4">UCBG92.1500</strain>
        <tissue evidence="4">Leaf</tissue>
    </source>
</reference>
<comment type="caution">
    <text evidence="4">The sequence shown here is derived from an EMBL/GenBank/DDBJ whole genome shotgun (WGS) entry which is preliminary data.</text>
</comment>
<accession>A0AA88UDG0</accession>
<dbReference type="GO" id="GO:0140662">
    <property type="term" value="F:ATP-dependent protein folding chaperone"/>
    <property type="evidence" value="ECO:0007669"/>
    <property type="project" value="InterPro"/>
</dbReference>
<dbReference type="SUPFAM" id="SSF53067">
    <property type="entry name" value="Actin-like ATPase domain"/>
    <property type="match status" value="1"/>
</dbReference>
<dbReference type="PROSITE" id="PS00297">
    <property type="entry name" value="HSP70_1"/>
    <property type="match status" value="1"/>
</dbReference>
<evidence type="ECO:0000256" key="3">
    <source>
        <dbReference type="SAM" id="MobiDB-lite"/>
    </source>
</evidence>
<protein>
    <submittedName>
        <fullName evidence="4">Uncharacterized protein</fullName>
    </submittedName>
</protein>
<evidence type="ECO:0000313" key="4">
    <source>
        <dbReference type="EMBL" id="KAK2978718.1"/>
    </source>
</evidence>
<keyword evidence="5" id="KW-1185">Reference proteome</keyword>
<sequence length="141" mass="15552">MRRRLMRASRLPQTWRRGQGQGAREEGWPKKGHGWAWTTVSWIKPRAPNGFGRRGCGATGPLRVVAEKVVGIDLGTTNSAVGAMEGGKPVIITNAEGHQLDLQPDDATLTFESGLEAWSDEDDLQLVEGLQSLIFNQTMRR</sequence>
<feature type="region of interest" description="Disordered" evidence="3">
    <location>
        <begin position="1"/>
        <end position="31"/>
    </location>
</feature>
<keyword evidence="2" id="KW-0067">ATP-binding</keyword>
<dbReference type="Proteomes" id="UP001187471">
    <property type="component" value="Unassembled WGS sequence"/>
</dbReference>
<dbReference type="Gene3D" id="3.30.420.40">
    <property type="match status" value="1"/>
</dbReference>
<proteinExistence type="predicted"/>
<evidence type="ECO:0000313" key="5">
    <source>
        <dbReference type="Proteomes" id="UP001187471"/>
    </source>
</evidence>
<dbReference type="Pfam" id="PF00012">
    <property type="entry name" value="HSP70"/>
    <property type="match status" value="1"/>
</dbReference>
<dbReference type="EMBL" id="JAVXUO010001841">
    <property type="protein sequence ID" value="KAK2978718.1"/>
    <property type="molecule type" value="Genomic_DNA"/>
</dbReference>
<evidence type="ECO:0000256" key="1">
    <source>
        <dbReference type="ARBA" id="ARBA00022741"/>
    </source>
</evidence>
<evidence type="ECO:0000256" key="2">
    <source>
        <dbReference type="ARBA" id="ARBA00022840"/>
    </source>
</evidence>
<keyword evidence="1" id="KW-0547">Nucleotide-binding</keyword>
<dbReference type="InterPro" id="IPR043129">
    <property type="entry name" value="ATPase_NBD"/>
</dbReference>